<proteinExistence type="predicted"/>
<dbReference type="AlphaFoldDB" id="A0A1U7WUN4"/>
<reference evidence="2" key="2">
    <citation type="submission" date="2025-08" db="UniProtKB">
        <authorList>
            <consortium name="RefSeq"/>
        </authorList>
    </citation>
    <scope>IDENTIFICATION</scope>
    <source>
        <tissue evidence="2">Leaf</tissue>
    </source>
</reference>
<gene>
    <name evidence="2" type="primary">LOC104227785</name>
</gene>
<dbReference type="RefSeq" id="XP_009778404.1">
    <property type="nucleotide sequence ID" value="XM_009780102.1"/>
</dbReference>
<evidence type="ECO:0000313" key="2">
    <source>
        <dbReference type="RefSeq" id="XP_009778404.1"/>
    </source>
</evidence>
<evidence type="ECO:0000313" key="1">
    <source>
        <dbReference type="Proteomes" id="UP000189701"/>
    </source>
</evidence>
<name>A0A1U7WUN4_NICSY</name>
<accession>A0A1U7WUN4</accession>
<keyword evidence="1" id="KW-1185">Reference proteome</keyword>
<sequence>MKCEFCNKTEHLKENCYKIAGYPSDFKQKKKANAVMVDTIGQQGMTIPPAAYQPSSNVELAQFFTKEQYNQLLQLLNKSSIGEASANMAGLLIWEGEGDW</sequence>
<dbReference type="OrthoDB" id="1304282at2759"/>
<dbReference type="GeneID" id="104227785"/>
<dbReference type="PANTHER" id="PTHR34222:SF97">
    <property type="entry name" value="CATALYTIC REGION, PUTATIVE-RELATED"/>
    <property type="match status" value="1"/>
</dbReference>
<protein>
    <submittedName>
        <fullName evidence="2">Uncharacterized protein LOC104227785</fullName>
    </submittedName>
</protein>
<dbReference type="KEGG" id="nsy:104227785"/>
<dbReference type="PANTHER" id="PTHR34222">
    <property type="entry name" value="GAG_PRE-INTEGRS DOMAIN-CONTAINING PROTEIN"/>
    <property type="match status" value="1"/>
</dbReference>
<dbReference type="Proteomes" id="UP000189701">
    <property type="component" value="Unplaced"/>
</dbReference>
<organism evidence="1 2">
    <name type="scientific">Nicotiana sylvestris</name>
    <name type="common">Wood tobacco</name>
    <name type="synonym">South American tobacco</name>
    <dbReference type="NCBI Taxonomy" id="4096"/>
    <lineage>
        <taxon>Eukaryota</taxon>
        <taxon>Viridiplantae</taxon>
        <taxon>Streptophyta</taxon>
        <taxon>Embryophyta</taxon>
        <taxon>Tracheophyta</taxon>
        <taxon>Spermatophyta</taxon>
        <taxon>Magnoliopsida</taxon>
        <taxon>eudicotyledons</taxon>
        <taxon>Gunneridae</taxon>
        <taxon>Pentapetalae</taxon>
        <taxon>asterids</taxon>
        <taxon>lamiids</taxon>
        <taxon>Solanales</taxon>
        <taxon>Solanaceae</taxon>
        <taxon>Nicotianoideae</taxon>
        <taxon>Nicotianeae</taxon>
        <taxon>Nicotiana</taxon>
    </lineage>
</organism>
<reference evidence="1" key="1">
    <citation type="journal article" date="2013" name="Genome Biol.">
        <title>Reference genomes and transcriptomes of Nicotiana sylvestris and Nicotiana tomentosiformis.</title>
        <authorList>
            <person name="Sierro N."/>
            <person name="Battey J.N."/>
            <person name="Ouadi S."/>
            <person name="Bovet L."/>
            <person name="Goepfert S."/>
            <person name="Bakaher N."/>
            <person name="Peitsch M.C."/>
            <person name="Ivanov N.V."/>
        </authorList>
    </citation>
    <scope>NUCLEOTIDE SEQUENCE [LARGE SCALE GENOMIC DNA]</scope>
</reference>